<sequence>MLSLTKSTADHSFWASAHLIYAGFLFQFKEEPHILRLLDKGILIAEKEYPNQPILAGTLIQLYSYKASYYSMIGNTEKAVDNFVKQAQIAEKAQLIEQMILAHIYALLLLKNDRSAVYQKIIQNSFEKGYPLSDELLKGINFAFITEKYLALNSANITPSEKNQIEERMQSIYGQEWREYAKKITSSTQPIYENT</sequence>
<dbReference type="Proteomes" id="UP000824721">
    <property type="component" value="Chromosome"/>
</dbReference>
<gene>
    <name evidence="1" type="ORF">JJC05_08220</name>
</gene>
<organism evidence="1">
    <name type="scientific">Flavobacterium columnare</name>
    <dbReference type="NCBI Taxonomy" id="996"/>
    <lineage>
        <taxon>Bacteria</taxon>
        <taxon>Pseudomonadati</taxon>
        <taxon>Bacteroidota</taxon>
        <taxon>Flavobacteriia</taxon>
        <taxon>Flavobacteriales</taxon>
        <taxon>Flavobacteriaceae</taxon>
        <taxon>Flavobacterium</taxon>
    </lineage>
</organism>
<accession>A0A8G0KU31</accession>
<protein>
    <submittedName>
        <fullName evidence="1">Uncharacterized protein</fullName>
    </submittedName>
</protein>
<dbReference type="EMBL" id="CP067378">
    <property type="protein sequence ID" value="QYS90071.1"/>
    <property type="molecule type" value="Genomic_DNA"/>
</dbReference>
<dbReference type="AlphaFoldDB" id="A0A8G0KU31"/>
<proteinExistence type="predicted"/>
<dbReference type="KEGG" id="fdv:JJC05_08220"/>
<reference evidence="1" key="1">
    <citation type="submission" date="2020-12" db="EMBL/GenBank/DDBJ databases">
        <title>Genome sequencing of genetic groups of Flavobacterium columnare.</title>
        <authorList>
            <person name="Waldbieser G.C."/>
            <person name="Griffin M.J."/>
            <person name="LaFrentz B.R."/>
        </authorList>
    </citation>
    <scope>NUCLEOTIDE SEQUENCE</scope>
    <source>
        <strain evidence="1">90-106</strain>
    </source>
</reference>
<name>A0A8G0KU31_9FLAO</name>
<evidence type="ECO:0000313" key="1">
    <source>
        <dbReference type="EMBL" id="QYS90071.1"/>
    </source>
</evidence>